<dbReference type="Proteomes" id="UP000203433">
    <property type="component" value="Segment"/>
</dbReference>
<dbReference type="InterPro" id="IPR007765">
    <property type="entry name" value="Baculo_p24"/>
</dbReference>
<reference evidence="1 2" key="1">
    <citation type="journal article" date="2015" name="J. Virol.">
        <title>A betabaculovirus-encoded gp64 homolog is a functional envelope fusion protein.</title>
        <authorList>
            <person name="Ardisson-Araujo D.M."/>
            <person name="Melo F.L."/>
            <person name="Clem R.J."/>
            <person name="Wolff J.L."/>
            <person name="Ribeiro B.M."/>
        </authorList>
    </citation>
    <scope>NUCLEOTIDE SEQUENCE [LARGE SCALE GENOMIC DNA]</scope>
    <source>
        <strain evidence="1 2">Parana-2009</strain>
    </source>
</reference>
<dbReference type="EMBL" id="KP296186">
    <property type="protein sequence ID" value="AKN80728.1"/>
    <property type="molecule type" value="Genomic_DNA"/>
</dbReference>
<evidence type="ECO:0000313" key="1">
    <source>
        <dbReference type="EMBL" id="AKN80728.1"/>
    </source>
</evidence>
<dbReference type="Pfam" id="PF05073">
    <property type="entry name" value="Baculo_p24"/>
    <property type="match status" value="1"/>
</dbReference>
<dbReference type="RefSeq" id="YP_009182258.1">
    <property type="nucleotide sequence ID" value="NC_028491.1"/>
</dbReference>
<keyword evidence="2" id="KW-1185">Reference proteome</keyword>
<protein>
    <submittedName>
        <fullName evidence="1">p24</fullName>
    </submittedName>
</protein>
<organism evidence="1 2">
    <name type="scientific">Diatraea saccharalis granulovirus</name>
    <dbReference type="NCBI Taxonomy" id="1675862"/>
    <lineage>
        <taxon>Viruses</taxon>
        <taxon>Viruses incertae sedis</taxon>
        <taxon>Naldaviricetes</taxon>
        <taxon>Lefavirales</taxon>
        <taxon>Baculoviridae</taxon>
        <taxon>Betabaculovirus</taxon>
        <taxon>Betabaculovirus disaccharalis</taxon>
    </lineage>
</organism>
<dbReference type="GO" id="GO:0019028">
    <property type="term" value="C:viral capsid"/>
    <property type="evidence" value="ECO:0007669"/>
    <property type="project" value="InterPro"/>
</dbReference>
<dbReference type="KEGG" id="vg:26374004"/>
<proteinExistence type="predicted"/>
<dbReference type="OrthoDB" id="18599at10239"/>
<name>A0A0R7EYR8_9BBAC</name>
<sequence>MSDNTIEVFIVTNDENKNINGYAEVSAVANLLAPFIRISSTQLWNTTHGDYKIQNNGKNFIHAIAICKYLSSIPETDSENYKNLRRLVRDLITGDTSVDDDTNTLMEMKDEINERLDKLFEQNANILSDFNGLLRVLKSELICELKKDEINDLITDDLIKLEE</sequence>
<dbReference type="GeneID" id="26374004"/>
<evidence type="ECO:0000313" key="2">
    <source>
        <dbReference type="Proteomes" id="UP000203433"/>
    </source>
</evidence>
<accession>A0A0R7EYR8</accession>
<gene>
    <name evidence="1" type="primary">p24</name>
</gene>